<dbReference type="CDD" id="cd02440">
    <property type="entry name" value="AdoMet_MTases"/>
    <property type="match status" value="1"/>
</dbReference>
<dbReference type="PANTHER" id="PTHR45128">
    <property type="entry name" value="METHYLTRANSFERASE TYPE 11"/>
    <property type="match status" value="1"/>
</dbReference>
<dbReference type="Gene3D" id="3.40.50.150">
    <property type="entry name" value="Vaccinia Virus protein VP39"/>
    <property type="match status" value="1"/>
</dbReference>
<dbReference type="EMBL" id="CP053383">
    <property type="protein sequence ID" value="QTP58817.1"/>
    <property type="molecule type" value="Genomic_DNA"/>
</dbReference>
<dbReference type="RefSeq" id="WP_209477932.1">
    <property type="nucleotide sequence ID" value="NZ_CP053383.1"/>
</dbReference>
<keyword evidence="3" id="KW-0808">Transferase</keyword>
<sequence length="371" mass="40581">MCDVPTLSAHENNNRHANAAPDAFEERLVTALNESGLMLLLSLGHRTGLLSAMAGAAPETSTALAMRTELDERYVREWLGGMVAGGVIETDPQAATYWLPEPHAQLLTDKGPANLAVYSQFIAILGSVEDDVVRCFREGGGVPYSRYPRFQEVMASDSGQTVLPALFDAILPLAKGLTERLESGIRVLDCACGRGQALLAMAARYPASRFVGYDLSQEAIDWARRETARAGLTNLTFEVRDLSDFDETAEPDAFDLVTTFDGIHDQARPRSLLRGIHRSLAPDGVYLVQDIHASSHHHLDREHPLGTMLYAVSVSHCMTVSLAQGGEGLGTMWGRERALAYLEEAGFCDIEVHQLEHDIQNDYFVCRPGKG</sequence>
<dbReference type="InterPro" id="IPR053173">
    <property type="entry name" value="SAM-binding_MTase"/>
</dbReference>
<dbReference type="SUPFAM" id="SSF46785">
    <property type="entry name" value="Winged helix' DNA-binding domain"/>
    <property type="match status" value="1"/>
</dbReference>
<evidence type="ECO:0000259" key="1">
    <source>
        <dbReference type="Pfam" id="PF13847"/>
    </source>
</evidence>
<protein>
    <submittedName>
        <fullName evidence="3">Class I SAM-dependent methyltransferase</fullName>
    </submittedName>
</protein>
<proteinExistence type="predicted"/>
<gene>
    <name evidence="3" type="ORF">HNO53_08910</name>
</gene>
<dbReference type="SUPFAM" id="SSF53335">
    <property type="entry name" value="S-adenosyl-L-methionine-dependent methyltransferases"/>
    <property type="match status" value="1"/>
</dbReference>
<feature type="domain" description="Methyltransferase" evidence="1">
    <location>
        <begin position="182"/>
        <end position="295"/>
    </location>
</feature>
<name>A0ABX7WH33_9GAMM</name>
<keyword evidence="4" id="KW-1185">Reference proteome</keyword>
<evidence type="ECO:0000313" key="4">
    <source>
        <dbReference type="Proteomes" id="UP000671845"/>
    </source>
</evidence>
<dbReference type="InterPro" id="IPR025714">
    <property type="entry name" value="Methyltranfer_dom"/>
</dbReference>
<dbReference type="InterPro" id="IPR029063">
    <property type="entry name" value="SAM-dependent_MTases_sf"/>
</dbReference>
<dbReference type="Pfam" id="PF21320">
    <property type="entry name" value="WHD_Rv2258c"/>
    <property type="match status" value="1"/>
</dbReference>
<reference evidence="3 4" key="1">
    <citation type="journal article" date="2021" name="Front. Microbiol.">
        <title>Aerobic Denitrification and Heterotrophic Sulfur Oxidation in the Genus Halomonas Revealed by Six Novel Species Characterizations and Genome-Based Analysis.</title>
        <authorList>
            <person name="Wang L."/>
            <person name="Shao Z."/>
        </authorList>
    </citation>
    <scope>NUCLEOTIDE SEQUENCE [LARGE SCALE GENOMIC DNA]</scope>
    <source>
        <strain evidence="3 4">MCCC 1A13718</strain>
    </source>
</reference>
<dbReference type="Pfam" id="PF13847">
    <property type="entry name" value="Methyltransf_31"/>
    <property type="match status" value="1"/>
</dbReference>
<feature type="domain" description="S-adenosylmethionine-dependent methyltransferase Rv2258c-like winged HTH" evidence="2">
    <location>
        <begin position="36"/>
        <end position="108"/>
    </location>
</feature>
<dbReference type="Proteomes" id="UP000671845">
    <property type="component" value="Chromosome"/>
</dbReference>
<dbReference type="GO" id="GO:0032259">
    <property type="term" value="P:methylation"/>
    <property type="evidence" value="ECO:0007669"/>
    <property type="project" value="UniProtKB-KW"/>
</dbReference>
<evidence type="ECO:0000259" key="2">
    <source>
        <dbReference type="Pfam" id="PF21320"/>
    </source>
</evidence>
<organism evidence="3 4">
    <name type="scientific">Halomonas sulfidivorans</name>
    <dbReference type="NCBI Taxonomy" id="2733488"/>
    <lineage>
        <taxon>Bacteria</taxon>
        <taxon>Pseudomonadati</taxon>
        <taxon>Pseudomonadota</taxon>
        <taxon>Gammaproteobacteria</taxon>
        <taxon>Oceanospirillales</taxon>
        <taxon>Halomonadaceae</taxon>
        <taxon>Halomonas</taxon>
    </lineage>
</organism>
<dbReference type="InterPro" id="IPR048711">
    <property type="entry name" value="WHD_Rv2258c"/>
</dbReference>
<dbReference type="InterPro" id="IPR036390">
    <property type="entry name" value="WH_DNA-bd_sf"/>
</dbReference>
<keyword evidence="3" id="KW-0489">Methyltransferase</keyword>
<dbReference type="PANTHER" id="PTHR45128:SF1">
    <property type="entry name" value="S-ADENOSYLMETHIONINE-DEPENDENT METHYLTRANSFERASE RV2258C"/>
    <property type="match status" value="1"/>
</dbReference>
<accession>A0ABX7WH33</accession>
<dbReference type="GO" id="GO:0008168">
    <property type="term" value="F:methyltransferase activity"/>
    <property type="evidence" value="ECO:0007669"/>
    <property type="project" value="UniProtKB-KW"/>
</dbReference>
<evidence type="ECO:0000313" key="3">
    <source>
        <dbReference type="EMBL" id="QTP58817.1"/>
    </source>
</evidence>